<dbReference type="Gene3D" id="3.40.720.10">
    <property type="entry name" value="Alkaline Phosphatase, subunit A"/>
    <property type="match status" value="1"/>
</dbReference>
<name>A0A927H805_9BACL</name>
<dbReference type="EMBL" id="JACXIY010000026">
    <property type="protein sequence ID" value="MBD2871082.1"/>
    <property type="molecule type" value="Genomic_DNA"/>
</dbReference>
<accession>A0A927H805</accession>
<protein>
    <submittedName>
        <fullName evidence="1">Uncharacterized protein</fullName>
    </submittedName>
</protein>
<evidence type="ECO:0000313" key="2">
    <source>
        <dbReference type="Proteomes" id="UP000632125"/>
    </source>
</evidence>
<sequence length="45" mass="5349">MNIIYMHSHDTGRYIQPYGYQVPTPNLMRLARESTLFRQQFIGFG</sequence>
<dbReference type="InterPro" id="IPR017850">
    <property type="entry name" value="Alkaline_phosphatase_core_sf"/>
</dbReference>
<organism evidence="1 2">
    <name type="scientific">Paenibacillus arenilitoris</name>
    <dbReference type="NCBI Taxonomy" id="2772299"/>
    <lineage>
        <taxon>Bacteria</taxon>
        <taxon>Bacillati</taxon>
        <taxon>Bacillota</taxon>
        <taxon>Bacilli</taxon>
        <taxon>Bacillales</taxon>
        <taxon>Paenibacillaceae</taxon>
        <taxon>Paenibacillus</taxon>
    </lineage>
</organism>
<gene>
    <name evidence="1" type="ORF">IDH41_21080</name>
</gene>
<proteinExistence type="predicted"/>
<comment type="caution">
    <text evidence="1">The sequence shown here is derived from an EMBL/GenBank/DDBJ whole genome shotgun (WGS) entry which is preliminary data.</text>
</comment>
<dbReference type="SUPFAM" id="SSF53649">
    <property type="entry name" value="Alkaline phosphatase-like"/>
    <property type="match status" value="1"/>
</dbReference>
<reference evidence="1" key="1">
    <citation type="submission" date="2020-09" db="EMBL/GenBank/DDBJ databases">
        <title>A novel bacterium of genus Paenibacillus, isolated from South China Sea.</title>
        <authorList>
            <person name="Huang H."/>
            <person name="Mo K."/>
            <person name="Hu Y."/>
        </authorList>
    </citation>
    <scope>NUCLEOTIDE SEQUENCE</scope>
    <source>
        <strain evidence="1">IB182493</strain>
    </source>
</reference>
<dbReference type="AlphaFoldDB" id="A0A927H805"/>
<dbReference type="Proteomes" id="UP000632125">
    <property type="component" value="Unassembled WGS sequence"/>
</dbReference>
<dbReference type="RefSeq" id="WP_190864560.1">
    <property type="nucleotide sequence ID" value="NZ_JACXIY010000026.1"/>
</dbReference>
<keyword evidence="2" id="KW-1185">Reference proteome</keyword>
<evidence type="ECO:0000313" key="1">
    <source>
        <dbReference type="EMBL" id="MBD2871082.1"/>
    </source>
</evidence>